<name>A0A378J4T5_9GAMM</name>
<dbReference type="Gene3D" id="1.25.40.20">
    <property type="entry name" value="Ankyrin repeat-containing domain"/>
    <property type="match status" value="1"/>
</dbReference>
<dbReference type="Proteomes" id="UP000254677">
    <property type="component" value="Unassembled WGS sequence"/>
</dbReference>
<sequence>MAVDLSQNQVIENLNQYLQWHNLPLKMNSDGVCNGLAIIYAKYILEGKKGEFWKLMDYVAGKKISQNEEESVNQFVAEVILSFKPDKYIKGLNQTRAYETQKINNKPLKSDFDLPLVTNDTNWRKIFADINLQNDEVMLVRSPNHTVTISKSNGQYEVYDPNYEDGPKFFSNETDLVTELRKNIFTYSTSEMGLLVSVVSHPEKPVRTNFPKVDSIYQQYLTTTNVSQKARADDIATSTIELAGYFDNADLARQLLVLEKDKDNIFHAAHIAAVNNNPATLTVLLPELNKEQTQIIFLTTLRCGRKEAFDAFIQTESGKKVFDKFVKDDVNAKFIFHNAARGGNPALLQQMIDAFKTHSTDIFGQPFTDSDVTRALLAKTKDRDAVMSAIAGKDPACLRLVLEKVDTVANPLDNRKKLDYLLLAIKKNQPISVQILVENLSPALLQTVSLSLSVIEKTDLGLLNTLQSHGMVFSEKAQAVIAQKKHQSVGLLLSMGIALIKFTDFCREILFKNEGVSCDENKFQFFAQQQKVEKAKVTDTGDLTNHGSPPIQVN</sequence>
<dbReference type="EMBL" id="UGOA01000001">
    <property type="protein sequence ID" value="STX42635.1"/>
    <property type="molecule type" value="Genomic_DNA"/>
</dbReference>
<proteinExistence type="predicted"/>
<organism evidence="1 2">
    <name type="scientific">Legionella donaldsonii</name>
    <dbReference type="NCBI Taxonomy" id="45060"/>
    <lineage>
        <taxon>Bacteria</taxon>
        <taxon>Pseudomonadati</taxon>
        <taxon>Pseudomonadota</taxon>
        <taxon>Gammaproteobacteria</taxon>
        <taxon>Legionellales</taxon>
        <taxon>Legionellaceae</taxon>
        <taxon>Legionella</taxon>
    </lineage>
</organism>
<keyword evidence="2" id="KW-1185">Reference proteome</keyword>
<dbReference type="RefSeq" id="WP_115221384.1">
    <property type="nucleotide sequence ID" value="NZ_CAXYJE010000003.1"/>
</dbReference>
<protein>
    <submittedName>
        <fullName evidence="1">Ankyrin repeat-containing protein</fullName>
    </submittedName>
</protein>
<gene>
    <name evidence="1" type="ORF">NCTC13292_01691</name>
</gene>
<reference evidence="1 2" key="1">
    <citation type="submission" date="2018-06" db="EMBL/GenBank/DDBJ databases">
        <authorList>
            <consortium name="Pathogen Informatics"/>
            <person name="Doyle S."/>
        </authorList>
    </citation>
    <scope>NUCLEOTIDE SEQUENCE [LARGE SCALE GENOMIC DNA]</scope>
    <source>
        <strain evidence="1 2">NCTC13292</strain>
    </source>
</reference>
<evidence type="ECO:0000313" key="1">
    <source>
        <dbReference type="EMBL" id="STX42635.1"/>
    </source>
</evidence>
<accession>A0A378J4T5</accession>
<evidence type="ECO:0000313" key="2">
    <source>
        <dbReference type="Proteomes" id="UP000254677"/>
    </source>
</evidence>
<dbReference type="InterPro" id="IPR036770">
    <property type="entry name" value="Ankyrin_rpt-contain_sf"/>
</dbReference>
<dbReference type="OrthoDB" id="5654137at2"/>
<dbReference type="AlphaFoldDB" id="A0A378J4T5"/>